<evidence type="ECO:0000256" key="3">
    <source>
        <dbReference type="ARBA" id="ARBA00022741"/>
    </source>
</evidence>
<evidence type="ECO:0000256" key="5">
    <source>
        <dbReference type="ARBA" id="ARBA00022806"/>
    </source>
</evidence>
<keyword evidence="7" id="KW-0238">DNA-binding</keyword>
<dbReference type="GO" id="GO:0016887">
    <property type="term" value="F:ATP hydrolysis activity"/>
    <property type="evidence" value="ECO:0007669"/>
    <property type="project" value="InterPro"/>
</dbReference>
<dbReference type="Pfam" id="PF00271">
    <property type="entry name" value="Helicase_C"/>
    <property type="match status" value="1"/>
</dbReference>
<proteinExistence type="inferred from homology"/>
<organism evidence="12 13">
    <name type="scientific">[Torrubiella] hemipterigena</name>
    <dbReference type="NCBI Taxonomy" id="1531966"/>
    <lineage>
        <taxon>Eukaryota</taxon>
        <taxon>Fungi</taxon>
        <taxon>Dikarya</taxon>
        <taxon>Ascomycota</taxon>
        <taxon>Pezizomycotina</taxon>
        <taxon>Sordariomycetes</taxon>
        <taxon>Hypocreomycetidae</taxon>
        <taxon>Hypocreales</taxon>
        <taxon>Clavicipitaceae</taxon>
        <taxon>Clavicipitaceae incertae sedis</taxon>
        <taxon>'Torrubiella' clade</taxon>
    </lineage>
</organism>
<dbReference type="CDD" id="cd18793">
    <property type="entry name" value="SF2_C_SNF"/>
    <property type="match status" value="1"/>
</dbReference>
<protein>
    <submittedName>
        <fullName evidence="12">Uncharacterized protein</fullName>
    </submittedName>
</protein>
<feature type="region of interest" description="Disordered" evidence="9">
    <location>
        <begin position="223"/>
        <end position="247"/>
    </location>
</feature>
<dbReference type="SUPFAM" id="SSF52540">
    <property type="entry name" value="P-loop containing nucleoside triphosphate hydrolases"/>
    <property type="match status" value="2"/>
</dbReference>
<dbReference type="InterPro" id="IPR044574">
    <property type="entry name" value="ARIP4-like"/>
</dbReference>
<dbReference type="InterPro" id="IPR001650">
    <property type="entry name" value="Helicase_C-like"/>
</dbReference>
<evidence type="ECO:0000259" key="11">
    <source>
        <dbReference type="PROSITE" id="PS51194"/>
    </source>
</evidence>
<dbReference type="SMART" id="SM00490">
    <property type="entry name" value="HELICc"/>
    <property type="match status" value="1"/>
</dbReference>
<evidence type="ECO:0000313" key="13">
    <source>
        <dbReference type="Proteomes" id="UP000039046"/>
    </source>
</evidence>
<dbReference type="GO" id="GO:0004386">
    <property type="term" value="F:helicase activity"/>
    <property type="evidence" value="ECO:0007669"/>
    <property type="project" value="UniProtKB-KW"/>
</dbReference>
<dbReference type="PROSITE" id="PS51192">
    <property type="entry name" value="HELICASE_ATP_BIND_1"/>
    <property type="match status" value="1"/>
</dbReference>
<evidence type="ECO:0000256" key="8">
    <source>
        <dbReference type="ARBA" id="ARBA00023242"/>
    </source>
</evidence>
<dbReference type="STRING" id="1531966.A0A0A1T3N4"/>
<dbReference type="Pfam" id="PF00176">
    <property type="entry name" value="SNF2-rel_dom"/>
    <property type="match status" value="1"/>
</dbReference>
<dbReference type="GO" id="GO:0005634">
    <property type="term" value="C:nucleus"/>
    <property type="evidence" value="ECO:0007669"/>
    <property type="project" value="UniProtKB-SubCell"/>
</dbReference>
<dbReference type="GO" id="GO:0005524">
    <property type="term" value="F:ATP binding"/>
    <property type="evidence" value="ECO:0007669"/>
    <property type="project" value="UniProtKB-KW"/>
</dbReference>
<evidence type="ECO:0000256" key="2">
    <source>
        <dbReference type="ARBA" id="ARBA00007025"/>
    </source>
</evidence>
<dbReference type="EMBL" id="CDHN01000002">
    <property type="protein sequence ID" value="CEJ89449.1"/>
    <property type="molecule type" value="Genomic_DNA"/>
</dbReference>
<comment type="subcellular location">
    <subcellularLocation>
        <location evidence="1">Nucleus</location>
    </subcellularLocation>
</comment>
<dbReference type="OrthoDB" id="2020972at2759"/>
<evidence type="ECO:0000256" key="9">
    <source>
        <dbReference type="SAM" id="MobiDB-lite"/>
    </source>
</evidence>
<keyword evidence="3" id="KW-0547">Nucleotide-binding</keyword>
<keyword evidence="6" id="KW-0067">ATP-binding</keyword>
<dbReference type="InterPro" id="IPR038718">
    <property type="entry name" value="SNF2-like_sf"/>
</dbReference>
<keyword evidence="13" id="KW-1185">Reference proteome</keyword>
<reference evidence="12 13" key="1">
    <citation type="journal article" date="2015" name="Genome Announc.">
        <title>Draft Genome Sequence and Gene Annotation of the Entomopathogenic Fungus Verticillium hemipterigenum.</title>
        <authorList>
            <person name="Horn F."/>
            <person name="Habel A."/>
            <person name="Scharf D.H."/>
            <person name="Dworschak J."/>
            <person name="Brakhage A.A."/>
            <person name="Guthke R."/>
            <person name="Hertweck C."/>
            <person name="Linde J."/>
        </authorList>
    </citation>
    <scope>NUCLEOTIDE SEQUENCE [LARGE SCALE GENOMIC DNA]</scope>
</reference>
<keyword evidence="5" id="KW-0347">Helicase</keyword>
<feature type="domain" description="Helicase C-terminal" evidence="11">
    <location>
        <begin position="675"/>
        <end position="841"/>
    </location>
</feature>
<feature type="domain" description="Helicase ATP-binding" evidence="10">
    <location>
        <begin position="329"/>
        <end position="515"/>
    </location>
</feature>
<dbReference type="AlphaFoldDB" id="A0A0A1T3N4"/>
<evidence type="ECO:0000313" key="12">
    <source>
        <dbReference type="EMBL" id="CEJ89449.1"/>
    </source>
</evidence>
<evidence type="ECO:0000256" key="1">
    <source>
        <dbReference type="ARBA" id="ARBA00004123"/>
    </source>
</evidence>
<dbReference type="InterPro" id="IPR027417">
    <property type="entry name" value="P-loop_NTPase"/>
</dbReference>
<dbReference type="GO" id="GO:0003677">
    <property type="term" value="F:DNA binding"/>
    <property type="evidence" value="ECO:0007669"/>
    <property type="project" value="UniProtKB-KW"/>
</dbReference>
<keyword evidence="4" id="KW-0378">Hydrolase</keyword>
<dbReference type="Gene3D" id="3.40.50.10810">
    <property type="entry name" value="Tandem AAA-ATPase domain"/>
    <property type="match status" value="1"/>
</dbReference>
<dbReference type="InterPro" id="IPR049730">
    <property type="entry name" value="SNF2/RAD54-like_C"/>
</dbReference>
<gene>
    <name evidence="12" type="ORF">VHEMI05292</name>
</gene>
<dbReference type="SMART" id="SM00487">
    <property type="entry name" value="DEXDc"/>
    <property type="match status" value="1"/>
</dbReference>
<dbReference type="InterPro" id="IPR014001">
    <property type="entry name" value="Helicase_ATP-bd"/>
</dbReference>
<evidence type="ECO:0000256" key="7">
    <source>
        <dbReference type="ARBA" id="ARBA00023125"/>
    </source>
</evidence>
<evidence type="ECO:0000256" key="4">
    <source>
        <dbReference type="ARBA" id="ARBA00022801"/>
    </source>
</evidence>
<dbReference type="InterPro" id="IPR000330">
    <property type="entry name" value="SNF2_N"/>
</dbReference>
<sequence length="1066" mass="119855">MPDAAAEPYDGLYDLLNLVKTEPTPPVPQKGTITKQIEIIDLTGPDEDMPSTNGRTKENISRIDTDGFKDIQFNSSEGIASIGVKRAKHWARQKDRWRLTIASLWEMLHMRRQRIFELMHNPVKEAWRLTVDICLRMARKGSKDHSEESIKLANDVCYLYLAFLTCQVRNQKQGDGLKKKALDRLNRNHSKLFGKFCRFIYAVEPHFPQQDQIANMVSIEDAQQSEGMMEEDGSRKSSGHSKQPKEIIQDRRAMNMRKADQEREKWNTERAQAFWDKVDIKDIDRARFIINDTKGDDQGLIFVEKRICTLIKDHQMKGVRFLWNQIVVGAGAGERQGCLLAHTMGLGKTMQTIAFLVALVEAGASSDPTIREQVPPDLRESKTLVLCPTSLVHNWEEEVRRWGHGLLGKIRKIEASDDGRVAILMDWSQHGGILIIGYDMAKRLYDGGDDDTKRTLLESANVVVADEAHHLKNQESQISQLCSKFATGSRIALTGSPLANNIDEYYSMIDWLAPNYLGPLQEFKQMYAKPIQDGVWGDSTDVEKRHALTLLEALQKTVGPKVNRATIHGSLKDELPPKVEFVLSVRATPLQKSLYTLFVEGLDKMYRASNRRQTGILSLLSRLVLICNHPCVFRSYVASIGDDEDDAKTFPKDIIDQVLQLTADSNGDDIKHSNKLRVLMNILDESRRVGDKVLVFSQSIPTLDYLQWVLELENRPFCRLDGRTNVKIRQSTVKSFNEGPQEVFLISTTAGGYGLNIQGANRVVIFDFKFNPVHDQQAVGRAYRIGQKKPVFVYHFVTSGSFEEDLHAKSVFKMQLSARVVDKANPISWSEQRKKWLHDIAEPGPKDLSPFQGKDGVLDAILSTLGNREITSIISTDVFEEEDLTSGLTAEEQQMAQSLSEAIMSLRKDPKSTHNLANVSNRQDAKVANQSNLYEKAADGFLALKLKADNTATSPAVNEAAPITKPGSAKLTAKPSQHKEVFINRLESSVVLVTSETHSNVKKIVSEIATALKDKRGGFLYDDARWKFLAEMAEKAQFPKAVLVGKISPAQLATTEESEIRNMLEA</sequence>
<dbReference type="PROSITE" id="PS51194">
    <property type="entry name" value="HELICASE_CTER"/>
    <property type="match status" value="1"/>
</dbReference>
<dbReference type="PANTHER" id="PTHR45797">
    <property type="entry name" value="RAD54-LIKE"/>
    <property type="match status" value="1"/>
</dbReference>
<evidence type="ECO:0000259" key="10">
    <source>
        <dbReference type="PROSITE" id="PS51192"/>
    </source>
</evidence>
<keyword evidence="8" id="KW-0539">Nucleus</keyword>
<accession>A0A0A1T3N4</accession>
<name>A0A0A1T3N4_9HYPO</name>
<comment type="similarity">
    <text evidence="2">Belongs to the SNF2/RAD54 helicase family.</text>
</comment>
<dbReference type="Proteomes" id="UP000039046">
    <property type="component" value="Unassembled WGS sequence"/>
</dbReference>
<dbReference type="HOGENOM" id="CLU_288391_0_0_1"/>
<evidence type="ECO:0000256" key="6">
    <source>
        <dbReference type="ARBA" id="ARBA00022840"/>
    </source>
</evidence>
<dbReference type="Gene3D" id="3.40.50.300">
    <property type="entry name" value="P-loop containing nucleotide triphosphate hydrolases"/>
    <property type="match status" value="1"/>
</dbReference>
<dbReference type="PANTHER" id="PTHR45797:SF1">
    <property type="entry name" value="HELICASE ARIP4"/>
    <property type="match status" value="1"/>
</dbReference>